<dbReference type="STRING" id="1429043.X474_27940"/>
<dbReference type="PANTHER" id="PTHR10949:SF0">
    <property type="entry name" value="LIPOYL SYNTHASE, MITOCHONDRIAL"/>
    <property type="match status" value="1"/>
</dbReference>
<dbReference type="OrthoDB" id="9787898at2"/>
<comment type="pathway">
    <text evidence="9">Protein modification; protein lipoylation via endogenous pathway; protein N(6)-(lipoyl)lysine from octanoyl-[acyl-carrier-protein]: step 2/2.</text>
</comment>
<dbReference type="RefSeq" id="WP_044352926.1">
    <property type="nucleotide sequence ID" value="NZ_AZAC01000083.1"/>
</dbReference>
<sequence>MSTPLRKPPWLRTRICSAGQLAAVEKTLERKGLHTVCEEAICPNRMECFGRGTATFLLLGPNCTRGCTFCAVDKHKPHPVDPAEPEHTAQAVEDMKLNFCVITMVTRDDLPDHGAAHIAETIELVHKVKPGLGVEVLISDLGGNQKSLGTVLASEPEVLNHNVETVPRLYSKVRPQANYERSVELLDRVGKLRPEMITKSGIMLGLGEEEAEVLEVMADLRKAGVDLLTIGQYLAPSKRHHPVISYPTPEEFSAYEAKGLEMGFAAVASAPLVRSSYKAETMHQKALAARKQ</sequence>
<dbReference type="EC" id="2.8.1.8" evidence="9"/>
<name>A0A0D2G704_9BACT</name>
<dbReference type="InterPro" id="IPR006638">
    <property type="entry name" value="Elp3/MiaA/NifB-like_rSAM"/>
</dbReference>
<evidence type="ECO:0000256" key="7">
    <source>
        <dbReference type="ARBA" id="ARBA00023014"/>
    </source>
</evidence>
<dbReference type="FunCoup" id="A0A0D2G704">
    <property type="interactions" value="582"/>
</dbReference>
<keyword evidence="5 9" id="KW-0479">Metal-binding</keyword>
<keyword evidence="6 9" id="KW-0408">Iron</keyword>
<comment type="cofactor">
    <cofactor evidence="9">
        <name>[4Fe-4S] cluster</name>
        <dbReference type="ChEBI" id="CHEBI:49883"/>
    </cofactor>
    <text evidence="9">Binds 2 [4Fe-4S] clusters per subunit. One cluster is coordinated with 3 cysteines and an exchangeable S-adenosyl-L-methionine.</text>
</comment>
<dbReference type="Gene3D" id="3.20.20.70">
    <property type="entry name" value="Aldolase class I"/>
    <property type="match status" value="1"/>
</dbReference>
<comment type="function">
    <text evidence="9">Catalyzes the radical-mediated insertion of two sulfur atoms into the C-6 and C-8 positions of the octanoyl moiety bound to the lipoyl domains of lipoate-dependent enzymes, thereby converting the octanoylated domains into lipoylated derivatives.</text>
</comment>
<protein>
    <recommendedName>
        <fullName evidence="9">Lipoyl synthase</fullName>
        <ecNumber evidence="9">2.8.1.8</ecNumber>
    </recommendedName>
    <alternativeName>
        <fullName evidence="9">Lip-syn</fullName>
        <shortName evidence="9">LS</shortName>
    </alternativeName>
    <alternativeName>
        <fullName evidence="9">Lipoate synthase</fullName>
    </alternativeName>
    <alternativeName>
        <fullName evidence="9">Lipoic acid synthase</fullName>
    </alternativeName>
    <alternativeName>
        <fullName evidence="9">Sulfur insertion protein LipA</fullName>
    </alternativeName>
</protein>
<feature type="binding site" evidence="9">
    <location>
        <position position="42"/>
    </location>
    <ligand>
        <name>[4Fe-4S] cluster</name>
        <dbReference type="ChEBI" id="CHEBI:49883"/>
        <label>1</label>
    </ligand>
</feature>
<evidence type="ECO:0000256" key="1">
    <source>
        <dbReference type="ARBA" id="ARBA00022485"/>
    </source>
</evidence>
<dbReference type="PIRSF" id="PIRSF005963">
    <property type="entry name" value="Lipoyl_synth"/>
    <property type="match status" value="1"/>
</dbReference>
<keyword evidence="12" id="KW-1185">Reference proteome</keyword>
<dbReference type="UniPathway" id="UPA00538">
    <property type="reaction ID" value="UER00593"/>
</dbReference>
<dbReference type="SFLD" id="SFLDS00029">
    <property type="entry name" value="Radical_SAM"/>
    <property type="match status" value="1"/>
</dbReference>
<dbReference type="NCBIfam" id="NF004019">
    <property type="entry name" value="PRK05481.1"/>
    <property type="match status" value="1"/>
</dbReference>
<keyword evidence="7 9" id="KW-0411">Iron-sulfur</keyword>
<dbReference type="GO" id="GO:0009249">
    <property type="term" value="P:protein lipoylation"/>
    <property type="evidence" value="ECO:0007669"/>
    <property type="project" value="UniProtKB-UniRule"/>
</dbReference>
<gene>
    <name evidence="9" type="primary">lipA</name>
    <name evidence="11" type="ORF">X474_27940</name>
</gene>
<dbReference type="SMART" id="SM00729">
    <property type="entry name" value="Elp3"/>
    <property type="match status" value="1"/>
</dbReference>
<dbReference type="InterPro" id="IPR007197">
    <property type="entry name" value="rSAM"/>
</dbReference>
<evidence type="ECO:0000259" key="10">
    <source>
        <dbReference type="PROSITE" id="PS51918"/>
    </source>
</evidence>
<evidence type="ECO:0000256" key="3">
    <source>
        <dbReference type="ARBA" id="ARBA00022679"/>
    </source>
</evidence>
<dbReference type="InterPro" id="IPR058240">
    <property type="entry name" value="rSAM_sf"/>
</dbReference>
<dbReference type="InterPro" id="IPR003698">
    <property type="entry name" value="Lipoyl_synth"/>
</dbReference>
<proteinExistence type="inferred from homology"/>
<feature type="domain" description="Radical SAM core" evidence="10">
    <location>
        <begin position="49"/>
        <end position="265"/>
    </location>
</feature>
<dbReference type="PATRIC" id="fig|1429043.3.peg.5936"/>
<comment type="caution">
    <text evidence="11">The sequence shown here is derived from an EMBL/GenBank/DDBJ whole genome shotgun (WGS) entry which is preliminary data.</text>
</comment>
<evidence type="ECO:0000313" key="12">
    <source>
        <dbReference type="Proteomes" id="UP000032233"/>
    </source>
</evidence>
<dbReference type="GO" id="GO:0046872">
    <property type="term" value="F:metal ion binding"/>
    <property type="evidence" value="ECO:0007669"/>
    <property type="project" value="UniProtKB-KW"/>
</dbReference>
<comment type="subcellular location">
    <subcellularLocation>
        <location evidence="9">Cytoplasm</location>
    </subcellularLocation>
</comment>
<dbReference type="AlphaFoldDB" id="A0A0D2G704"/>
<comment type="similarity">
    <text evidence="9">Belongs to the radical SAM superfamily. Lipoyl synthase family.</text>
</comment>
<dbReference type="GO" id="GO:0016992">
    <property type="term" value="F:lipoate synthase activity"/>
    <property type="evidence" value="ECO:0007669"/>
    <property type="project" value="UniProtKB-UniRule"/>
</dbReference>
<dbReference type="SFLD" id="SFLDF00271">
    <property type="entry name" value="lipoyl_synthase"/>
    <property type="match status" value="1"/>
</dbReference>
<dbReference type="SFLD" id="SFLDG01058">
    <property type="entry name" value="lipoyl_synthase_like"/>
    <property type="match status" value="1"/>
</dbReference>
<keyword evidence="1 9" id="KW-0004">4Fe-4S</keyword>
<feature type="binding site" evidence="9">
    <location>
        <position position="67"/>
    </location>
    <ligand>
        <name>[4Fe-4S] cluster</name>
        <dbReference type="ChEBI" id="CHEBI:49883"/>
        <label>2</label>
        <note>4Fe-4S-S-AdoMet</note>
    </ligand>
</feature>
<evidence type="ECO:0000256" key="6">
    <source>
        <dbReference type="ARBA" id="ARBA00023004"/>
    </source>
</evidence>
<keyword evidence="4 9" id="KW-0949">S-adenosyl-L-methionine</keyword>
<evidence type="ECO:0000256" key="4">
    <source>
        <dbReference type="ARBA" id="ARBA00022691"/>
    </source>
</evidence>
<feature type="binding site" evidence="9">
    <location>
        <position position="70"/>
    </location>
    <ligand>
        <name>[4Fe-4S] cluster</name>
        <dbReference type="ChEBI" id="CHEBI:49883"/>
        <label>2</label>
        <note>4Fe-4S-S-AdoMet</note>
    </ligand>
</feature>
<dbReference type="PANTHER" id="PTHR10949">
    <property type="entry name" value="LIPOYL SYNTHASE"/>
    <property type="match status" value="1"/>
</dbReference>
<dbReference type="HAMAP" id="MF_00206">
    <property type="entry name" value="Lipoyl_synth"/>
    <property type="match status" value="1"/>
</dbReference>
<dbReference type="GO" id="GO:0051539">
    <property type="term" value="F:4 iron, 4 sulfur cluster binding"/>
    <property type="evidence" value="ECO:0007669"/>
    <property type="project" value="UniProtKB-UniRule"/>
</dbReference>
<evidence type="ECO:0000256" key="2">
    <source>
        <dbReference type="ARBA" id="ARBA00022490"/>
    </source>
</evidence>
<dbReference type="CDD" id="cd01335">
    <property type="entry name" value="Radical_SAM"/>
    <property type="match status" value="1"/>
</dbReference>
<reference evidence="11 12" key="1">
    <citation type="submission" date="2013-11" db="EMBL/GenBank/DDBJ databases">
        <title>Metagenomic analysis of a methanogenic consortium involved in long chain n-alkane degradation.</title>
        <authorList>
            <person name="Davidova I.A."/>
            <person name="Callaghan A.V."/>
            <person name="Wawrik B."/>
            <person name="Pruitt S."/>
            <person name="Marks C."/>
            <person name="Duncan K.E."/>
            <person name="Suflita J.M."/>
        </authorList>
    </citation>
    <scope>NUCLEOTIDE SEQUENCE [LARGE SCALE GENOMIC DNA]</scope>
    <source>
        <strain evidence="11 12">SPR</strain>
    </source>
</reference>
<evidence type="ECO:0000256" key="5">
    <source>
        <dbReference type="ARBA" id="ARBA00022723"/>
    </source>
</evidence>
<dbReference type="PROSITE" id="PS51918">
    <property type="entry name" value="RADICAL_SAM"/>
    <property type="match status" value="1"/>
</dbReference>
<feature type="binding site" evidence="9">
    <location>
        <position position="276"/>
    </location>
    <ligand>
        <name>[4Fe-4S] cluster</name>
        <dbReference type="ChEBI" id="CHEBI:49883"/>
        <label>1</label>
    </ligand>
</feature>
<dbReference type="NCBIfam" id="TIGR00510">
    <property type="entry name" value="lipA"/>
    <property type="match status" value="1"/>
</dbReference>
<comment type="catalytic activity">
    <reaction evidence="8 9">
        <text>[[Fe-S] cluster scaffold protein carrying a second [4Fe-4S](2+) cluster] + N(6)-octanoyl-L-lysyl-[protein] + 2 oxidized [2Fe-2S]-[ferredoxin] + 2 S-adenosyl-L-methionine + 4 H(+) = [[Fe-S] cluster scaffold protein] + N(6)-[(R)-dihydrolipoyl]-L-lysyl-[protein] + 4 Fe(3+) + 2 hydrogen sulfide + 2 5'-deoxyadenosine + 2 L-methionine + 2 reduced [2Fe-2S]-[ferredoxin]</text>
        <dbReference type="Rhea" id="RHEA:16585"/>
        <dbReference type="Rhea" id="RHEA-COMP:9928"/>
        <dbReference type="Rhea" id="RHEA-COMP:10000"/>
        <dbReference type="Rhea" id="RHEA-COMP:10001"/>
        <dbReference type="Rhea" id="RHEA-COMP:10475"/>
        <dbReference type="Rhea" id="RHEA-COMP:14568"/>
        <dbReference type="Rhea" id="RHEA-COMP:14569"/>
        <dbReference type="ChEBI" id="CHEBI:15378"/>
        <dbReference type="ChEBI" id="CHEBI:17319"/>
        <dbReference type="ChEBI" id="CHEBI:29034"/>
        <dbReference type="ChEBI" id="CHEBI:29919"/>
        <dbReference type="ChEBI" id="CHEBI:33722"/>
        <dbReference type="ChEBI" id="CHEBI:33737"/>
        <dbReference type="ChEBI" id="CHEBI:33738"/>
        <dbReference type="ChEBI" id="CHEBI:57844"/>
        <dbReference type="ChEBI" id="CHEBI:59789"/>
        <dbReference type="ChEBI" id="CHEBI:78809"/>
        <dbReference type="ChEBI" id="CHEBI:83100"/>
        <dbReference type="EC" id="2.8.1.8"/>
    </reaction>
</comment>
<dbReference type="InParanoid" id="A0A0D2G704"/>
<keyword evidence="2 9" id="KW-0963">Cytoplasm</keyword>
<organism evidence="11 12">
    <name type="scientific">Dethiosulfatarculus sandiegensis</name>
    <dbReference type="NCBI Taxonomy" id="1429043"/>
    <lineage>
        <taxon>Bacteria</taxon>
        <taxon>Pseudomonadati</taxon>
        <taxon>Thermodesulfobacteriota</taxon>
        <taxon>Desulfarculia</taxon>
        <taxon>Desulfarculales</taxon>
        <taxon>Desulfarculaceae</taxon>
        <taxon>Dethiosulfatarculus</taxon>
    </lineage>
</organism>
<evidence type="ECO:0000256" key="9">
    <source>
        <dbReference type="HAMAP-Rule" id="MF_00206"/>
    </source>
</evidence>
<keyword evidence="3 9" id="KW-0808">Transferase</keyword>
<dbReference type="NCBIfam" id="NF009544">
    <property type="entry name" value="PRK12928.1"/>
    <property type="match status" value="1"/>
</dbReference>
<feature type="binding site" evidence="9">
    <location>
        <position position="37"/>
    </location>
    <ligand>
        <name>[4Fe-4S] cluster</name>
        <dbReference type="ChEBI" id="CHEBI:49883"/>
        <label>1</label>
    </ligand>
</feature>
<evidence type="ECO:0000313" key="11">
    <source>
        <dbReference type="EMBL" id="KIX10757.1"/>
    </source>
</evidence>
<accession>A0A0D2G704</accession>
<feature type="binding site" evidence="9">
    <location>
        <position position="63"/>
    </location>
    <ligand>
        <name>[4Fe-4S] cluster</name>
        <dbReference type="ChEBI" id="CHEBI:49883"/>
        <label>2</label>
        <note>4Fe-4S-S-AdoMet</note>
    </ligand>
</feature>
<dbReference type="InterPro" id="IPR013785">
    <property type="entry name" value="Aldolase_TIM"/>
</dbReference>
<dbReference type="Pfam" id="PF04055">
    <property type="entry name" value="Radical_SAM"/>
    <property type="match status" value="1"/>
</dbReference>
<dbReference type="GO" id="GO:0005737">
    <property type="term" value="C:cytoplasm"/>
    <property type="evidence" value="ECO:0007669"/>
    <property type="project" value="UniProtKB-SubCell"/>
</dbReference>
<dbReference type="SUPFAM" id="SSF102114">
    <property type="entry name" value="Radical SAM enzymes"/>
    <property type="match status" value="1"/>
</dbReference>
<feature type="binding site" evidence="9">
    <location>
        <position position="48"/>
    </location>
    <ligand>
        <name>[4Fe-4S] cluster</name>
        <dbReference type="ChEBI" id="CHEBI:49883"/>
        <label>1</label>
    </ligand>
</feature>
<dbReference type="FunFam" id="3.20.20.70:FF:000040">
    <property type="entry name" value="Lipoyl synthase"/>
    <property type="match status" value="1"/>
</dbReference>
<evidence type="ECO:0000256" key="8">
    <source>
        <dbReference type="ARBA" id="ARBA00047326"/>
    </source>
</evidence>
<dbReference type="Proteomes" id="UP000032233">
    <property type="component" value="Unassembled WGS sequence"/>
</dbReference>
<dbReference type="EMBL" id="AZAC01000083">
    <property type="protein sequence ID" value="KIX10757.1"/>
    <property type="molecule type" value="Genomic_DNA"/>
</dbReference>